<protein>
    <submittedName>
        <fullName evidence="1">AAEL017256-PA</fullName>
    </submittedName>
</protein>
<name>J9HZC8_AEDAE</name>
<evidence type="ECO:0000313" key="1">
    <source>
        <dbReference type="EMBL" id="EJY57840.1"/>
    </source>
</evidence>
<dbReference type="AlphaFoldDB" id="J9HZC8"/>
<dbReference type="HOGENOM" id="CLU_3351421_0_0_1"/>
<evidence type="ECO:0000313" key="2">
    <source>
        <dbReference type="Proteomes" id="UP000682892"/>
    </source>
</evidence>
<dbReference type="EMBL" id="CH477620">
    <property type="protein sequence ID" value="EJY57840.1"/>
    <property type="molecule type" value="Genomic_DNA"/>
</dbReference>
<reference evidence="1" key="3">
    <citation type="submission" date="2012-09" db="EMBL/GenBank/DDBJ databases">
        <authorList>
            <consortium name="VectorBase"/>
        </authorList>
    </citation>
    <scope>NUCLEOTIDE SEQUENCE</scope>
    <source>
        <strain evidence="1">Liverpool</strain>
    </source>
</reference>
<organism evidence="1 2">
    <name type="scientific">Aedes aegypti</name>
    <name type="common">Yellowfever mosquito</name>
    <name type="synonym">Culex aegypti</name>
    <dbReference type="NCBI Taxonomy" id="7159"/>
    <lineage>
        <taxon>Eukaryota</taxon>
        <taxon>Metazoa</taxon>
        <taxon>Ecdysozoa</taxon>
        <taxon>Arthropoda</taxon>
        <taxon>Hexapoda</taxon>
        <taxon>Insecta</taxon>
        <taxon>Pterygota</taxon>
        <taxon>Neoptera</taxon>
        <taxon>Endopterygota</taxon>
        <taxon>Diptera</taxon>
        <taxon>Nematocera</taxon>
        <taxon>Culicoidea</taxon>
        <taxon>Culicidae</taxon>
        <taxon>Culicinae</taxon>
        <taxon>Aedini</taxon>
        <taxon>Aedes</taxon>
        <taxon>Stegomyia</taxon>
    </lineage>
</organism>
<dbReference type="PaxDb" id="7159-AAEL017256-PA"/>
<dbReference type="Proteomes" id="UP000682892">
    <property type="component" value="Unassembled WGS sequence"/>
</dbReference>
<accession>J9HZC8</accession>
<sequence length="37" mass="4342">MLTRALHFSTLPTGGVRMRHLGEKDRLIEVETKMNRF</sequence>
<reference evidence="1" key="2">
    <citation type="journal article" date="2007" name="Science">
        <title>Genome sequence of Aedes aegypti, a major arbovirus vector.</title>
        <authorList>
            <person name="Nene V."/>
            <person name="Wortman J.R."/>
            <person name="Lawson D."/>
            <person name="Haas B."/>
            <person name="Kodira C."/>
            <person name="Tu Z.J."/>
            <person name="Loftus B."/>
            <person name="Xi Z."/>
            <person name="Megy K."/>
            <person name="Grabherr M."/>
            <person name="Ren Q."/>
            <person name="Zdobnov E.M."/>
            <person name="Lobo N.F."/>
            <person name="Campbell K.S."/>
            <person name="Brown S.E."/>
            <person name="Bonaldo M.F."/>
            <person name="Zhu J."/>
            <person name="Sinkins S.P."/>
            <person name="Hogenkamp D.G."/>
            <person name="Amedeo P."/>
            <person name="Arensburger P."/>
            <person name="Atkinson P.W."/>
            <person name="Bidwell S."/>
            <person name="Biedler J."/>
            <person name="Birney E."/>
            <person name="Bruggner R.V."/>
            <person name="Costas J."/>
            <person name="Coy M.R."/>
            <person name="Crabtree J."/>
            <person name="Crawford M."/>
            <person name="Debruyn B."/>
            <person name="Decaprio D."/>
            <person name="Eiglmeier K."/>
            <person name="Eisenstadt E."/>
            <person name="El-Dorry H."/>
            <person name="Gelbart W.M."/>
            <person name="Gomes S.L."/>
            <person name="Hammond M."/>
            <person name="Hannick L.I."/>
            <person name="Hogan J.R."/>
            <person name="Holmes M.H."/>
            <person name="Jaffe D."/>
            <person name="Johnston J.S."/>
            <person name="Kennedy R.C."/>
            <person name="Koo H."/>
            <person name="Kravitz S."/>
            <person name="Kriventseva E.V."/>
            <person name="Kulp D."/>
            <person name="Labutti K."/>
            <person name="Lee E."/>
            <person name="Li S."/>
            <person name="Lovin D.D."/>
            <person name="Mao C."/>
            <person name="Mauceli E."/>
            <person name="Menck C.F."/>
            <person name="Miller J.R."/>
            <person name="Montgomery P."/>
            <person name="Mori A."/>
            <person name="Nascimento A.L."/>
            <person name="Naveira H.F."/>
            <person name="Nusbaum C."/>
            <person name="O'leary S."/>
            <person name="Orvis J."/>
            <person name="Pertea M."/>
            <person name="Quesneville H."/>
            <person name="Reidenbach K.R."/>
            <person name="Rogers Y.H."/>
            <person name="Roth C.W."/>
            <person name="Schneider J.R."/>
            <person name="Schatz M."/>
            <person name="Shumway M."/>
            <person name="Stanke M."/>
            <person name="Stinson E.O."/>
            <person name="Tubio J.M."/>
            <person name="Vanzee J.P."/>
            <person name="Verjovski-Almeida S."/>
            <person name="Werner D."/>
            <person name="White O."/>
            <person name="Wyder S."/>
            <person name="Zeng Q."/>
            <person name="Zhao Q."/>
            <person name="Zhao Y."/>
            <person name="Hill C.A."/>
            <person name="Raikhel A.S."/>
            <person name="Soares M.B."/>
            <person name="Knudson D.L."/>
            <person name="Lee N.H."/>
            <person name="Galagan J."/>
            <person name="Salzberg S.L."/>
            <person name="Paulsen I.T."/>
            <person name="Dimopoulos G."/>
            <person name="Collins F.H."/>
            <person name="Birren B."/>
            <person name="Fraser-Liggett C.M."/>
            <person name="Severson D.W."/>
        </authorList>
    </citation>
    <scope>NUCLEOTIDE SEQUENCE [LARGE SCALE GENOMIC DNA]</scope>
    <source>
        <strain evidence="1">Liverpool</strain>
    </source>
</reference>
<proteinExistence type="predicted"/>
<gene>
    <name evidence="1" type="ORF">AaeL_AAEL017256</name>
</gene>
<reference evidence="1" key="1">
    <citation type="submission" date="2005-10" db="EMBL/GenBank/DDBJ databases">
        <authorList>
            <person name="Loftus B.J."/>
            <person name="Nene V.M."/>
            <person name="Hannick L.I."/>
            <person name="Bidwell S."/>
            <person name="Haas B."/>
            <person name="Amedeo P."/>
            <person name="Orvis J."/>
            <person name="Wortman J.R."/>
            <person name="White O.R."/>
            <person name="Salzberg S."/>
            <person name="Shumway M."/>
            <person name="Koo H."/>
            <person name="Zhao Y."/>
            <person name="Holmes M."/>
            <person name="Miller J."/>
            <person name="Schatz M."/>
            <person name="Pop M."/>
            <person name="Pai G."/>
            <person name="Utterback T."/>
            <person name="Rogers Y.-H."/>
            <person name="Kravitz S."/>
            <person name="Fraser C.M."/>
        </authorList>
    </citation>
    <scope>NUCLEOTIDE SEQUENCE</scope>
    <source>
        <strain evidence="1">Liverpool</strain>
    </source>
</reference>